<evidence type="ECO:0000256" key="3">
    <source>
        <dbReference type="ARBA" id="ARBA00022679"/>
    </source>
</evidence>
<dbReference type="PIRSF" id="PIRSF035805">
    <property type="entry name" value="TK_cell"/>
    <property type="match status" value="1"/>
</dbReference>
<evidence type="ECO:0000256" key="12">
    <source>
        <dbReference type="PIRSR" id="PIRSR035805-2"/>
    </source>
</evidence>
<evidence type="ECO:0000256" key="6">
    <source>
        <dbReference type="ARBA" id="ARBA00022777"/>
    </source>
</evidence>
<dbReference type="PANTHER" id="PTHR11441">
    <property type="entry name" value="THYMIDINE KINASE"/>
    <property type="match status" value="1"/>
</dbReference>
<evidence type="ECO:0000256" key="11">
    <source>
        <dbReference type="PIRSR" id="PIRSR035805-1"/>
    </source>
</evidence>
<evidence type="ECO:0000256" key="5">
    <source>
        <dbReference type="ARBA" id="ARBA00022741"/>
    </source>
</evidence>
<feature type="active site" description="Proton acceptor" evidence="11">
    <location>
        <position position="108"/>
    </location>
</feature>
<dbReference type="InterPro" id="IPR027417">
    <property type="entry name" value="P-loop_NTPase"/>
</dbReference>
<keyword evidence="4" id="KW-0479">Metal-binding</keyword>
<evidence type="ECO:0000313" key="16">
    <source>
        <dbReference type="Proteomes" id="UP000827092"/>
    </source>
</evidence>
<dbReference type="GO" id="GO:0004797">
    <property type="term" value="F:thymidine kinase activity"/>
    <property type="evidence" value="ECO:0007669"/>
    <property type="project" value="UniProtKB-EC"/>
</dbReference>
<keyword evidence="7" id="KW-0862">Zinc</keyword>
<evidence type="ECO:0000256" key="7">
    <source>
        <dbReference type="ARBA" id="ARBA00022833"/>
    </source>
</evidence>
<comment type="subunit">
    <text evidence="9">Homotetramer. Tetramerization from dimerization is induced by ATP and increases catalytic efficiency due to a high affinity for thymidine. Tetramerization is inhibited by phosphorylation at Ser-13. Interacts (via the KEN box) with FZR1.</text>
</comment>
<organism evidence="15 16">
    <name type="scientific">Oedothorax gibbosus</name>
    <dbReference type="NCBI Taxonomy" id="931172"/>
    <lineage>
        <taxon>Eukaryota</taxon>
        <taxon>Metazoa</taxon>
        <taxon>Ecdysozoa</taxon>
        <taxon>Arthropoda</taxon>
        <taxon>Chelicerata</taxon>
        <taxon>Arachnida</taxon>
        <taxon>Araneae</taxon>
        <taxon>Araneomorphae</taxon>
        <taxon>Entelegynae</taxon>
        <taxon>Araneoidea</taxon>
        <taxon>Linyphiidae</taxon>
        <taxon>Erigoninae</taxon>
        <taxon>Oedothorax</taxon>
    </lineage>
</organism>
<evidence type="ECO:0000256" key="13">
    <source>
        <dbReference type="RuleBase" id="RU000544"/>
    </source>
</evidence>
<protein>
    <recommendedName>
        <fullName evidence="13">Thymidine kinase</fullName>
        <ecNumber evidence="13">2.7.1.21</ecNumber>
    </recommendedName>
</protein>
<dbReference type="GO" id="GO:0046872">
    <property type="term" value="F:metal ion binding"/>
    <property type="evidence" value="ECO:0007669"/>
    <property type="project" value="UniProtKB-KW"/>
</dbReference>
<keyword evidence="8 13" id="KW-0067">ATP-binding</keyword>
<gene>
    <name evidence="15" type="ORF">JTE90_017586</name>
</gene>
<dbReference type="EC" id="2.7.1.21" evidence="13"/>
<dbReference type="Proteomes" id="UP000827092">
    <property type="component" value="Unassembled WGS sequence"/>
</dbReference>
<dbReference type="GO" id="GO:0046104">
    <property type="term" value="P:thymidine metabolic process"/>
    <property type="evidence" value="ECO:0007669"/>
    <property type="project" value="TreeGrafter"/>
</dbReference>
<dbReference type="PANTHER" id="PTHR11441:SF0">
    <property type="entry name" value="THYMIDINE KINASE, CYTOSOLIC"/>
    <property type="match status" value="1"/>
</dbReference>
<evidence type="ECO:0000256" key="14">
    <source>
        <dbReference type="RuleBase" id="RU004165"/>
    </source>
</evidence>
<keyword evidence="16" id="KW-1185">Reference proteome</keyword>
<evidence type="ECO:0000313" key="15">
    <source>
        <dbReference type="EMBL" id="KAG8172505.1"/>
    </source>
</evidence>
<dbReference type="GO" id="GO:0071897">
    <property type="term" value="P:DNA biosynthetic process"/>
    <property type="evidence" value="ECO:0007669"/>
    <property type="project" value="UniProtKB-KW"/>
</dbReference>
<keyword evidence="5 13" id="KW-0547">Nucleotide-binding</keyword>
<dbReference type="GO" id="GO:0005524">
    <property type="term" value="F:ATP binding"/>
    <property type="evidence" value="ECO:0007669"/>
    <property type="project" value="UniProtKB-KW"/>
</dbReference>
<keyword evidence="3 13" id="KW-0808">Transferase</keyword>
<dbReference type="Gene3D" id="3.30.60.20">
    <property type="match status" value="1"/>
</dbReference>
<dbReference type="SUPFAM" id="SSF57716">
    <property type="entry name" value="Glucocorticoid receptor-like (DNA-binding domain)"/>
    <property type="match status" value="1"/>
</dbReference>
<sequence>MRCACVLNSLSAKQSIAMFRAVHSPIRGQIQLIFGPMFSGKTTELVRRLNRYRMAGQCCLFVTYGKDRQGIFQSVSTHDKQSHSAIRATTLADLRTLAIYYSVIAIDEGQFFPDVETFAEDMADRGKIVIVAALDGTFQRKAFGNMLQLVPLAESVVKLTAICMLCFGEASFTQRVGPPDIRVGEYKSVCRTCYQQQTCDGDLAMTSNNCFTTNV</sequence>
<dbReference type="InterPro" id="IPR001267">
    <property type="entry name" value="Thymidine_kinase"/>
</dbReference>
<dbReference type="EMBL" id="JAFNEN010002652">
    <property type="protein sequence ID" value="KAG8172505.1"/>
    <property type="molecule type" value="Genomic_DNA"/>
</dbReference>
<feature type="binding site" evidence="12">
    <location>
        <begin position="181"/>
        <end position="184"/>
    </location>
    <ligand>
        <name>substrate</name>
    </ligand>
</feature>
<evidence type="ECO:0000256" key="10">
    <source>
        <dbReference type="ARBA" id="ARBA00048113"/>
    </source>
</evidence>
<comment type="similarity">
    <text evidence="1 14">Belongs to the thymidine kinase family.</text>
</comment>
<evidence type="ECO:0000256" key="1">
    <source>
        <dbReference type="ARBA" id="ARBA00007587"/>
    </source>
</evidence>
<evidence type="ECO:0000256" key="4">
    <source>
        <dbReference type="ARBA" id="ARBA00022723"/>
    </source>
</evidence>
<dbReference type="FunFam" id="3.40.50.300:FF:000948">
    <property type="entry name" value="Thymidine kinase"/>
    <property type="match status" value="1"/>
</dbReference>
<dbReference type="AlphaFoldDB" id="A0AAV6TMC4"/>
<evidence type="ECO:0000256" key="9">
    <source>
        <dbReference type="ARBA" id="ARBA00046642"/>
    </source>
</evidence>
<accession>A0AAV6TMC4</accession>
<dbReference type="Pfam" id="PF00265">
    <property type="entry name" value="TK"/>
    <property type="match status" value="1"/>
</dbReference>
<keyword evidence="2 13" id="KW-0237">DNA synthesis</keyword>
<comment type="caution">
    <text evidence="15">The sequence shown here is derived from an EMBL/GenBank/DDBJ whole genome shotgun (WGS) entry which is preliminary data.</text>
</comment>
<dbReference type="SUPFAM" id="SSF52540">
    <property type="entry name" value="P-loop containing nucleoside triphosphate hydrolases"/>
    <property type="match status" value="1"/>
</dbReference>
<proteinExistence type="inferred from homology"/>
<dbReference type="Gene3D" id="3.40.50.300">
    <property type="entry name" value="P-loop containing nucleotide triphosphate hydrolases"/>
    <property type="match status" value="1"/>
</dbReference>
<reference evidence="15 16" key="1">
    <citation type="journal article" date="2022" name="Nat. Ecol. Evol.">
        <title>A masculinizing supergene underlies an exaggerated male reproductive morph in a spider.</title>
        <authorList>
            <person name="Hendrickx F."/>
            <person name="De Corte Z."/>
            <person name="Sonet G."/>
            <person name="Van Belleghem S.M."/>
            <person name="Kostlbacher S."/>
            <person name="Vangestel C."/>
        </authorList>
    </citation>
    <scope>NUCLEOTIDE SEQUENCE [LARGE SCALE GENOMIC DNA]</scope>
    <source>
        <strain evidence="15">W744_W776</strain>
    </source>
</reference>
<comment type="catalytic activity">
    <reaction evidence="10">
        <text>thymidine + ATP = dTMP + ADP + H(+)</text>
        <dbReference type="Rhea" id="RHEA:19129"/>
        <dbReference type="ChEBI" id="CHEBI:15378"/>
        <dbReference type="ChEBI" id="CHEBI:17748"/>
        <dbReference type="ChEBI" id="CHEBI:30616"/>
        <dbReference type="ChEBI" id="CHEBI:63528"/>
        <dbReference type="ChEBI" id="CHEBI:456216"/>
        <dbReference type="EC" id="2.7.1.21"/>
    </reaction>
    <physiologicalReaction direction="left-to-right" evidence="10">
        <dbReference type="Rhea" id="RHEA:19130"/>
    </physiologicalReaction>
</comment>
<feature type="binding site" evidence="12">
    <location>
        <position position="186"/>
    </location>
    <ligand>
        <name>substrate</name>
    </ligand>
</feature>
<evidence type="ECO:0000256" key="8">
    <source>
        <dbReference type="ARBA" id="ARBA00022840"/>
    </source>
</evidence>
<name>A0AAV6TMC4_9ARAC</name>
<evidence type="ECO:0000256" key="2">
    <source>
        <dbReference type="ARBA" id="ARBA00022634"/>
    </source>
</evidence>
<keyword evidence="6 13" id="KW-0418">Kinase</keyword>